<dbReference type="GO" id="GO:0030030">
    <property type="term" value="P:cell projection organization"/>
    <property type="evidence" value="ECO:0007669"/>
    <property type="project" value="UniProtKB-KW"/>
</dbReference>
<dbReference type="Pfam" id="PF12018">
    <property type="entry name" value="FAP206"/>
    <property type="match status" value="1"/>
</dbReference>
<evidence type="ECO:0000256" key="4">
    <source>
        <dbReference type="ARBA" id="ARBA00022490"/>
    </source>
</evidence>
<dbReference type="InterPro" id="IPR021897">
    <property type="entry name" value="FAP206"/>
</dbReference>
<dbReference type="PANTHER" id="PTHR21442">
    <property type="entry name" value="CILIA- AND FLAGELLA-ASSOCIATED PROTEIN 206"/>
    <property type="match status" value="1"/>
</dbReference>
<reference evidence="10 11" key="1">
    <citation type="journal article" date="2011" name="Science">
        <title>The Selaginella genome identifies genetic changes associated with the evolution of vascular plants.</title>
        <authorList>
            <person name="Banks J.A."/>
            <person name="Nishiyama T."/>
            <person name="Hasebe M."/>
            <person name="Bowman J.L."/>
            <person name="Gribskov M."/>
            <person name="dePamphilis C."/>
            <person name="Albert V.A."/>
            <person name="Aono N."/>
            <person name="Aoyama T."/>
            <person name="Ambrose B.A."/>
            <person name="Ashton N.W."/>
            <person name="Axtell M.J."/>
            <person name="Barker E."/>
            <person name="Barker M.S."/>
            <person name="Bennetzen J.L."/>
            <person name="Bonawitz N.D."/>
            <person name="Chapple C."/>
            <person name="Cheng C."/>
            <person name="Correa L.G."/>
            <person name="Dacre M."/>
            <person name="DeBarry J."/>
            <person name="Dreyer I."/>
            <person name="Elias M."/>
            <person name="Engstrom E.M."/>
            <person name="Estelle M."/>
            <person name="Feng L."/>
            <person name="Finet C."/>
            <person name="Floyd S.K."/>
            <person name="Frommer W.B."/>
            <person name="Fujita T."/>
            <person name="Gramzow L."/>
            <person name="Gutensohn M."/>
            <person name="Harholt J."/>
            <person name="Hattori M."/>
            <person name="Heyl A."/>
            <person name="Hirai T."/>
            <person name="Hiwatashi Y."/>
            <person name="Ishikawa M."/>
            <person name="Iwata M."/>
            <person name="Karol K.G."/>
            <person name="Koehler B."/>
            <person name="Kolukisaoglu U."/>
            <person name="Kubo M."/>
            <person name="Kurata T."/>
            <person name="Lalonde S."/>
            <person name="Li K."/>
            <person name="Li Y."/>
            <person name="Litt A."/>
            <person name="Lyons E."/>
            <person name="Manning G."/>
            <person name="Maruyama T."/>
            <person name="Michael T.P."/>
            <person name="Mikami K."/>
            <person name="Miyazaki S."/>
            <person name="Morinaga S."/>
            <person name="Murata T."/>
            <person name="Mueller-Roeber B."/>
            <person name="Nelson D.R."/>
            <person name="Obara M."/>
            <person name="Oguri Y."/>
            <person name="Olmstead R.G."/>
            <person name="Onodera N."/>
            <person name="Petersen B.L."/>
            <person name="Pils B."/>
            <person name="Prigge M."/>
            <person name="Rensing S.A."/>
            <person name="Riano-Pachon D.M."/>
            <person name="Roberts A.W."/>
            <person name="Sato Y."/>
            <person name="Scheller H.V."/>
            <person name="Schulz B."/>
            <person name="Schulz C."/>
            <person name="Shakirov E.V."/>
            <person name="Shibagaki N."/>
            <person name="Shinohara N."/>
            <person name="Shippen D.E."/>
            <person name="Soerensen I."/>
            <person name="Sotooka R."/>
            <person name="Sugimoto N."/>
            <person name="Sugita M."/>
            <person name="Sumikawa N."/>
            <person name="Tanurdzic M."/>
            <person name="Theissen G."/>
            <person name="Ulvskov P."/>
            <person name="Wakazuki S."/>
            <person name="Weng J.K."/>
            <person name="Willats W.W."/>
            <person name="Wipf D."/>
            <person name="Wolf P.G."/>
            <person name="Yang L."/>
            <person name="Zimmer A.D."/>
            <person name="Zhu Q."/>
            <person name="Mitros T."/>
            <person name="Hellsten U."/>
            <person name="Loque D."/>
            <person name="Otillar R."/>
            <person name="Salamov A."/>
            <person name="Schmutz J."/>
            <person name="Shapiro H."/>
            <person name="Lindquist E."/>
            <person name="Lucas S."/>
            <person name="Rokhsar D."/>
            <person name="Grigoriev I.V."/>
        </authorList>
    </citation>
    <scope>NUCLEOTIDE SEQUENCE [LARGE SCALE GENOMIC DNA]</scope>
</reference>
<proteinExistence type="inferred from homology"/>
<evidence type="ECO:0000256" key="9">
    <source>
        <dbReference type="SAM" id="MobiDB-lite"/>
    </source>
</evidence>
<name>D8T0K5_SELML</name>
<dbReference type="STRING" id="88036.D8T0K5"/>
<gene>
    <name evidence="10" type="ORF">SELMODRAFT_427740</name>
</gene>
<dbReference type="AlphaFoldDB" id="D8T0K5"/>
<evidence type="ECO:0000256" key="1">
    <source>
        <dbReference type="ARBA" id="ARBA00004430"/>
    </source>
</evidence>
<evidence type="ECO:0000256" key="5">
    <source>
        <dbReference type="ARBA" id="ARBA00022794"/>
    </source>
</evidence>
<evidence type="ECO:0000313" key="11">
    <source>
        <dbReference type="Proteomes" id="UP000001514"/>
    </source>
</evidence>
<keyword evidence="6" id="KW-0969">Cilium</keyword>
<comment type="subcellular location">
    <subcellularLocation>
        <location evidence="1">Cytoplasm</location>
        <location evidence="1">Cytoskeleton</location>
        <location evidence="1">Cilium axoneme</location>
    </subcellularLocation>
</comment>
<keyword evidence="4" id="KW-0963">Cytoplasm</keyword>
<dbReference type="eggNOG" id="ENOG502QTGJ">
    <property type="taxonomic scope" value="Eukaryota"/>
</dbReference>
<dbReference type="KEGG" id="smo:SELMODRAFT_427740"/>
<feature type="compositionally biased region" description="Low complexity" evidence="9">
    <location>
        <begin position="22"/>
        <end position="35"/>
    </location>
</feature>
<keyword evidence="7" id="KW-0206">Cytoskeleton</keyword>
<organism evidence="11">
    <name type="scientific">Selaginella moellendorffii</name>
    <name type="common">Spikemoss</name>
    <dbReference type="NCBI Taxonomy" id="88036"/>
    <lineage>
        <taxon>Eukaryota</taxon>
        <taxon>Viridiplantae</taxon>
        <taxon>Streptophyta</taxon>
        <taxon>Embryophyta</taxon>
        <taxon>Tracheophyta</taxon>
        <taxon>Lycopodiopsida</taxon>
        <taxon>Selaginellales</taxon>
        <taxon>Selaginellaceae</taxon>
        <taxon>Selaginella</taxon>
    </lineage>
</organism>
<feature type="region of interest" description="Disordered" evidence="9">
    <location>
        <begin position="1"/>
        <end position="42"/>
    </location>
</feature>
<protein>
    <recommendedName>
        <fullName evidence="3">Cilia- and flagella-associated protein 206</fullName>
    </recommendedName>
</protein>
<dbReference type="EMBL" id="GL377658">
    <property type="protein sequence ID" value="EFJ09865.1"/>
    <property type="molecule type" value="Genomic_DNA"/>
</dbReference>
<dbReference type="GO" id="GO:0005930">
    <property type="term" value="C:axoneme"/>
    <property type="evidence" value="ECO:0000318"/>
    <property type="project" value="GO_Central"/>
</dbReference>
<dbReference type="PANTHER" id="PTHR21442:SF0">
    <property type="entry name" value="CILIA- AND FLAGELLA-ASSOCIATED PROTEIN 206"/>
    <property type="match status" value="1"/>
</dbReference>
<keyword evidence="5" id="KW-0970">Cilium biogenesis/degradation</keyword>
<evidence type="ECO:0000313" key="10">
    <source>
        <dbReference type="EMBL" id="EFJ09865.1"/>
    </source>
</evidence>
<dbReference type="Gramene" id="EFJ09865">
    <property type="protein sequence ID" value="EFJ09865"/>
    <property type="gene ID" value="SELMODRAFT_427740"/>
</dbReference>
<dbReference type="GO" id="GO:0036064">
    <property type="term" value="C:ciliary basal body"/>
    <property type="evidence" value="ECO:0000318"/>
    <property type="project" value="GO_Central"/>
</dbReference>
<keyword evidence="11" id="KW-1185">Reference proteome</keyword>
<dbReference type="OMA" id="QLMELMC"/>
<evidence type="ECO:0000256" key="2">
    <source>
        <dbReference type="ARBA" id="ARBA00010500"/>
    </source>
</evidence>
<sequence length="685" mass="78547">MTNSTEKRANPPVAWSSRRGRSVGSSRGSSPSIRNPSEREKEHATIQDIIRLSKERHYTTGKKVPLFFEHLACFQVRAAAVQFPQRFKLGLSMEDGKDYMDLLEHCIHNCTQENCPALETIRLQITAQATAFLELKACAEERVNEAKVLQTILADIPQIKVIDMRETFKTVELLQGRILDYMMECGRQMADNVDVTEEMEAEITTTFKSIFPQESCLFWMDLPSAEKERQVVDIAAVIQGVRIYNKHLSKGGKTLSLPFDLYKHEKKMLTEKVLQLLQILSERTHVSASAITLHIHSLGIQHVLIQRLRDELNYHLQAFAILEDFQSFLDERFAFVTDLMDQFSRKLNVLCDIISDRPCVATELVFPQFKALGNLHKSMLEELRLLRAHQRACSPFLSLAAEPQFDCTPTGFANLWKKTGWTINYHTDWKNSPLGLAKLKVLIMYTTFLQKDLYNVTWDENEALIKAGSSDEGEGRVLTSCEIDAAFESEREIHLGGYCPVTLAKYRGLLLHGDPDVGLVEFEEKLFAFSTEEDLREFARSPSLFLRTVENVVHKMPQLVHLLRLQQCPKLLSLAISEIIDPSSEPFSCEFSTQTAIHIGQPHRWTDEAFYERALELQNKLTDSTQTETSYFKRTSSTQVWLPKEKWTQTRFNKGTKMTRHVRHLHGLVGPPTVQFKMLRTKYDV</sequence>
<evidence type="ECO:0000256" key="8">
    <source>
        <dbReference type="ARBA" id="ARBA00023273"/>
    </source>
</evidence>
<evidence type="ECO:0000256" key="7">
    <source>
        <dbReference type="ARBA" id="ARBA00023212"/>
    </source>
</evidence>
<keyword evidence="8" id="KW-0966">Cell projection</keyword>
<dbReference type="InParanoid" id="D8T0K5"/>
<evidence type="ECO:0000256" key="6">
    <source>
        <dbReference type="ARBA" id="ARBA00023069"/>
    </source>
</evidence>
<dbReference type="HOGENOM" id="CLU_423007_0_0_1"/>
<evidence type="ECO:0000256" key="3">
    <source>
        <dbReference type="ARBA" id="ARBA00021602"/>
    </source>
</evidence>
<dbReference type="Proteomes" id="UP000001514">
    <property type="component" value="Unassembled WGS sequence"/>
</dbReference>
<comment type="similarity">
    <text evidence="2">Belongs to the CFAP206 family.</text>
</comment>
<accession>D8T0K5</accession>
<dbReference type="GO" id="GO:0003356">
    <property type="term" value="P:regulation of cilium beat frequency"/>
    <property type="evidence" value="ECO:0000318"/>
    <property type="project" value="GO_Central"/>
</dbReference>